<evidence type="ECO:0000313" key="3">
    <source>
        <dbReference type="EMBL" id="CAK7275078.1"/>
    </source>
</evidence>
<organism evidence="3 4">
    <name type="scientific">Sporothrix epigloea</name>
    <dbReference type="NCBI Taxonomy" id="1892477"/>
    <lineage>
        <taxon>Eukaryota</taxon>
        <taxon>Fungi</taxon>
        <taxon>Dikarya</taxon>
        <taxon>Ascomycota</taxon>
        <taxon>Pezizomycotina</taxon>
        <taxon>Sordariomycetes</taxon>
        <taxon>Sordariomycetidae</taxon>
        <taxon>Ophiostomatales</taxon>
        <taxon>Ophiostomataceae</taxon>
        <taxon>Sporothrix</taxon>
    </lineage>
</organism>
<evidence type="ECO:0000313" key="4">
    <source>
        <dbReference type="Proteomes" id="UP001642501"/>
    </source>
</evidence>
<dbReference type="Proteomes" id="UP001642501">
    <property type="component" value="Unassembled WGS sequence"/>
</dbReference>
<evidence type="ECO:0000256" key="1">
    <source>
        <dbReference type="SAM" id="Coils"/>
    </source>
</evidence>
<dbReference type="PANTHER" id="PTHR42085">
    <property type="entry name" value="F-BOX DOMAIN-CONTAINING PROTEIN"/>
    <property type="match status" value="1"/>
</dbReference>
<dbReference type="PANTHER" id="PTHR42085:SF2">
    <property type="entry name" value="F-BOX DOMAIN-CONTAINING PROTEIN"/>
    <property type="match status" value="1"/>
</dbReference>
<feature type="compositionally biased region" description="Acidic residues" evidence="2">
    <location>
        <begin position="638"/>
        <end position="651"/>
    </location>
</feature>
<gene>
    <name evidence="3" type="ORF">SEPCBS57363_006493</name>
</gene>
<dbReference type="EMBL" id="CAWUOM010000200">
    <property type="protein sequence ID" value="CAK7275078.1"/>
    <property type="molecule type" value="Genomic_DNA"/>
</dbReference>
<comment type="caution">
    <text evidence="3">The sequence shown here is derived from an EMBL/GenBank/DDBJ whole genome shotgun (WGS) entry which is preliminary data.</text>
</comment>
<dbReference type="InterPro" id="IPR038883">
    <property type="entry name" value="AN11006-like"/>
</dbReference>
<sequence>MELRPRTLKLQIEPPPAKGFFRLPWEVRQRVYEFCLIEPPKWMKLHKPGCFLVAQDLNSCERPPFINRSIIDTPLPDCRCAKRHSLNVLLVNRQVHHEAAPVFWSRNVFCFTRVGDIPDEIGKKLRQSYRLMLRHLVLLLYGCDSLPNKSPRRLLTAFVDGVWDTILQCSNLRTLEMSHNVFADHFEHVGRVREQLPHLESLRITTLMAYRIWPRQDQSEPVGRPSWVLNNGIATNRPPHLNAGHNNNTPPQPPPPQPVIFVPFGDVFLPPPPLQPPAEHYFVLSPYIAGFHSRAHRDLSRTLWFKASLEIDVDAVTESLESYTEMYRSFRTNFLVHLRHEIAKLPEAWARDYQMGAASLRKPWTNPPKPLPRRAICQSESSDSDSDDGGGTGDPDNHTTWHNPQAIRQVCGRLPAHIRDGPYTDPNVVLRDGRHVPLLIMGLPISKQMRKWRHQQRIRVVRDTHAQGKLTAREELEARVAQERRHLRQEERLRKEQDDQVNGMSLFCYRQRRNELRDRIQDLEARLAQASQRKQRKLQQEALEAVRQAARRRCQSKDEPELAAVQQGDVVDEGREADGEERVTRHRATKPRSTVRTKKPPGPRRTRRRGEVTLREPSSNSRHQGRMELYNGIRDGVYADEGDAEFQTDDE</sequence>
<feature type="region of interest" description="Disordered" evidence="2">
    <location>
        <begin position="361"/>
        <end position="403"/>
    </location>
</feature>
<feature type="coiled-coil region" evidence="1">
    <location>
        <begin position="473"/>
        <end position="548"/>
    </location>
</feature>
<feature type="compositionally biased region" description="Basic and acidic residues" evidence="2">
    <location>
        <begin position="572"/>
        <end position="583"/>
    </location>
</feature>
<accession>A0ABP0E3C0</accession>
<keyword evidence="4" id="KW-1185">Reference proteome</keyword>
<name>A0ABP0E3C0_9PEZI</name>
<feature type="region of interest" description="Disordered" evidence="2">
    <location>
        <begin position="551"/>
        <end position="651"/>
    </location>
</feature>
<reference evidence="3 4" key="1">
    <citation type="submission" date="2024-01" db="EMBL/GenBank/DDBJ databases">
        <authorList>
            <person name="Allen C."/>
            <person name="Tagirdzhanova G."/>
        </authorList>
    </citation>
    <scope>NUCLEOTIDE SEQUENCE [LARGE SCALE GENOMIC DNA]</scope>
    <source>
        <strain evidence="3 4">CBS 573.63</strain>
    </source>
</reference>
<protein>
    <submittedName>
        <fullName evidence="3">Uncharacterized protein</fullName>
    </submittedName>
</protein>
<proteinExistence type="predicted"/>
<keyword evidence="1" id="KW-0175">Coiled coil</keyword>
<evidence type="ECO:0000256" key="2">
    <source>
        <dbReference type="SAM" id="MobiDB-lite"/>
    </source>
</evidence>
<feature type="compositionally biased region" description="Basic residues" evidence="2">
    <location>
        <begin position="584"/>
        <end position="608"/>
    </location>
</feature>